<keyword evidence="1" id="KW-0812">Transmembrane</keyword>
<dbReference type="EMBL" id="PITI01000377">
    <property type="protein sequence ID" value="TBU06811.1"/>
    <property type="molecule type" value="Genomic_DNA"/>
</dbReference>
<protein>
    <submittedName>
        <fullName evidence="2">Uncharacterized protein</fullName>
    </submittedName>
</protein>
<proteinExistence type="predicted"/>
<gene>
    <name evidence="2" type="ORF">CWI36_0377p0050</name>
</gene>
<organism evidence="2 3">
    <name type="scientific">Hamiltosporidium magnivora</name>
    <dbReference type="NCBI Taxonomy" id="148818"/>
    <lineage>
        <taxon>Eukaryota</taxon>
        <taxon>Fungi</taxon>
        <taxon>Fungi incertae sedis</taxon>
        <taxon>Microsporidia</taxon>
        <taxon>Dubosqiidae</taxon>
        <taxon>Hamiltosporidium</taxon>
    </lineage>
</organism>
<keyword evidence="1" id="KW-0472">Membrane</keyword>
<feature type="transmembrane region" description="Helical" evidence="1">
    <location>
        <begin position="104"/>
        <end position="125"/>
    </location>
</feature>
<accession>A0A4Q9LHX8</accession>
<sequence>MKEEQIQHIEVNVIIKEIFTDTISISSSDGCYIEQNPNHIFFRSVTIGNLLTKNVDAIYSIETDPEAINVLPETEQLLYEEIDNELKSTTKANRYPKLIFVKKYAMFLYFSVLDFIDTIIIGSYLYKKPAYLFILSCSFYLGILFVSLGVFSQKKIPTIFKYLTAFIYFILISAIISMYLCVTFTNRNPITEGINTRP</sequence>
<dbReference type="AlphaFoldDB" id="A0A4Q9LHX8"/>
<name>A0A4Q9LHX8_9MICR</name>
<keyword evidence="3" id="KW-1185">Reference proteome</keyword>
<reference evidence="2 3" key="1">
    <citation type="submission" date="2017-12" db="EMBL/GenBank/DDBJ databases">
        <authorList>
            <person name="Pombert J.-F."/>
            <person name="Haag K.L."/>
            <person name="Ebert D."/>
        </authorList>
    </citation>
    <scope>NUCLEOTIDE SEQUENCE [LARGE SCALE GENOMIC DNA]</scope>
    <source>
        <strain evidence="2">BE-OM-2</strain>
    </source>
</reference>
<dbReference type="VEuPathDB" id="MicrosporidiaDB:CWI36_0377p0050"/>
<feature type="transmembrane region" description="Helical" evidence="1">
    <location>
        <begin position="131"/>
        <end position="152"/>
    </location>
</feature>
<feature type="transmembrane region" description="Helical" evidence="1">
    <location>
        <begin position="159"/>
        <end position="180"/>
    </location>
</feature>
<evidence type="ECO:0000313" key="3">
    <source>
        <dbReference type="Proteomes" id="UP000291404"/>
    </source>
</evidence>
<evidence type="ECO:0000313" key="2">
    <source>
        <dbReference type="EMBL" id="TBU06811.1"/>
    </source>
</evidence>
<evidence type="ECO:0000256" key="1">
    <source>
        <dbReference type="SAM" id="Phobius"/>
    </source>
</evidence>
<comment type="caution">
    <text evidence="2">The sequence shown here is derived from an EMBL/GenBank/DDBJ whole genome shotgun (WGS) entry which is preliminary data.</text>
</comment>
<keyword evidence="1" id="KW-1133">Transmembrane helix</keyword>
<dbReference type="Proteomes" id="UP000291404">
    <property type="component" value="Unassembled WGS sequence"/>
</dbReference>